<proteinExistence type="predicted"/>
<dbReference type="GO" id="GO:0003700">
    <property type="term" value="F:DNA-binding transcription factor activity"/>
    <property type="evidence" value="ECO:0007669"/>
    <property type="project" value="InterPro"/>
</dbReference>
<dbReference type="SMART" id="SM00418">
    <property type="entry name" value="HTH_ARSR"/>
    <property type="match status" value="1"/>
</dbReference>
<keyword evidence="1" id="KW-0805">Transcription regulation</keyword>
<dbReference type="InterPro" id="IPR011991">
    <property type="entry name" value="ArsR-like_HTH"/>
</dbReference>
<dbReference type="PRINTS" id="PR00778">
    <property type="entry name" value="HTHARSR"/>
</dbReference>
<dbReference type="Pfam" id="PF12840">
    <property type="entry name" value="HTH_20"/>
    <property type="match status" value="1"/>
</dbReference>
<keyword evidence="6" id="KW-1185">Reference proteome</keyword>
<gene>
    <name evidence="5" type="ORF">DKG75_20375</name>
</gene>
<accession>A0A317DUL5</accession>
<evidence type="ECO:0000256" key="1">
    <source>
        <dbReference type="ARBA" id="ARBA00023015"/>
    </source>
</evidence>
<dbReference type="InterPro" id="IPR036390">
    <property type="entry name" value="WH_DNA-bd_sf"/>
</dbReference>
<dbReference type="PANTHER" id="PTHR43132">
    <property type="entry name" value="ARSENICAL RESISTANCE OPERON REPRESSOR ARSR-RELATED"/>
    <property type="match status" value="1"/>
</dbReference>
<evidence type="ECO:0000313" key="5">
    <source>
        <dbReference type="EMBL" id="PWR18369.1"/>
    </source>
</evidence>
<dbReference type="SUPFAM" id="SSF46785">
    <property type="entry name" value="Winged helix' DNA-binding domain"/>
    <property type="match status" value="1"/>
</dbReference>
<dbReference type="PROSITE" id="PS50987">
    <property type="entry name" value="HTH_ARSR_2"/>
    <property type="match status" value="1"/>
</dbReference>
<dbReference type="GO" id="GO:0003677">
    <property type="term" value="F:DNA binding"/>
    <property type="evidence" value="ECO:0007669"/>
    <property type="project" value="UniProtKB-KW"/>
</dbReference>
<feature type="domain" description="HTH arsR-type" evidence="4">
    <location>
        <begin position="1"/>
        <end position="95"/>
    </location>
</feature>
<dbReference type="NCBIfam" id="NF033788">
    <property type="entry name" value="HTH_metalloreg"/>
    <property type="match status" value="1"/>
</dbReference>
<sequence length="114" mass="12359">MEEERAIEALSALAQATRMHVFRMLVARHPEGMLAGDIATALAVPHNTMSAHLAILTRAGLAKVQRQGRTMLYRADIDGFRGLIDFMTRECCGGRPDICAPLFGETVADCCGKA</sequence>
<dbReference type="InterPro" id="IPR001845">
    <property type="entry name" value="HTH_ArsR_DNA-bd_dom"/>
</dbReference>
<dbReference type="InterPro" id="IPR036388">
    <property type="entry name" value="WH-like_DNA-bd_sf"/>
</dbReference>
<comment type="caution">
    <text evidence="5">The sequence shown here is derived from an EMBL/GenBank/DDBJ whole genome shotgun (WGS) entry which is preliminary data.</text>
</comment>
<reference evidence="6" key="1">
    <citation type="submission" date="2018-05" db="EMBL/GenBank/DDBJ databases">
        <title>Zavarzinia sp. HR-AS.</title>
        <authorList>
            <person name="Lee Y."/>
            <person name="Jeon C.O."/>
        </authorList>
    </citation>
    <scope>NUCLEOTIDE SEQUENCE [LARGE SCALE GENOMIC DNA]</scope>
    <source>
        <strain evidence="6">DSM 1231</strain>
    </source>
</reference>
<evidence type="ECO:0000256" key="3">
    <source>
        <dbReference type="ARBA" id="ARBA00023163"/>
    </source>
</evidence>
<dbReference type="Proteomes" id="UP000246077">
    <property type="component" value="Unassembled WGS sequence"/>
</dbReference>
<evidence type="ECO:0000259" key="4">
    <source>
        <dbReference type="PROSITE" id="PS50987"/>
    </source>
</evidence>
<dbReference type="PANTHER" id="PTHR43132:SF2">
    <property type="entry name" value="ARSENICAL RESISTANCE OPERON REPRESSOR ARSR-RELATED"/>
    <property type="match status" value="1"/>
</dbReference>
<dbReference type="EMBL" id="QGLF01000006">
    <property type="protein sequence ID" value="PWR18369.1"/>
    <property type="molecule type" value="Genomic_DNA"/>
</dbReference>
<evidence type="ECO:0000313" key="6">
    <source>
        <dbReference type="Proteomes" id="UP000246077"/>
    </source>
</evidence>
<dbReference type="CDD" id="cd00090">
    <property type="entry name" value="HTH_ARSR"/>
    <property type="match status" value="1"/>
</dbReference>
<dbReference type="OrthoDB" id="9804742at2"/>
<name>A0A317DUL5_9PROT</name>
<dbReference type="AlphaFoldDB" id="A0A317DUL5"/>
<dbReference type="Gene3D" id="1.10.10.10">
    <property type="entry name" value="Winged helix-like DNA-binding domain superfamily/Winged helix DNA-binding domain"/>
    <property type="match status" value="1"/>
</dbReference>
<dbReference type="InterPro" id="IPR051011">
    <property type="entry name" value="Metal_resp_trans_reg"/>
</dbReference>
<protein>
    <submittedName>
        <fullName evidence="5">Transcriptional regulator</fullName>
    </submittedName>
</protein>
<keyword evidence="3" id="KW-0804">Transcription</keyword>
<evidence type="ECO:0000256" key="2">
    <source>
        <dbReference type="ARBA" id="ARBA00023125"/>
    </source>
</evidence>
<organism evidence="5 6">
    <name type="scientific">Zavarzinia compransoris</name>
    <dbReference type="NCBI Taxonomy" id="1264899"/>
    <lineage>
        <taxon>Bacteria</taxon>
        <taxon>Pseudomonadati</taxon>
        <taxon>Pseudomonadota</taxon>
        <taxon>Alphaproteobacteria</taxon>
        <taxon>Rhodospirillales</taxon>
        <taxon>Zavarziniaceae</taxon>
        <taxon>Zavarzinia</taxon>
    </lineage>
</organism>
<keyword evidence="2" id="KW-0238">DNA-binding</keyword>